<evidence type="ECO:0000313" key="4">
    <source>
        <dbReference type="Proteomes" id="UP000289650"/>
    </source>
</evidence>
<evidence type="ECO:0000313" key="3">
    <source>
        <dbReference type="EMBL" id="RXV65041.1"/>
    </source>
</evidence>
<dbReference type="Gene3D" id="3.40.50.720">
    <property type="entry name" value="NAD(P)-binding Rossmann-like Domain"/>
    <property type="match status" value="1"/>
</dbReference>
<dbReference type="SUPFAM" id="SSF51735">
    <property type="entry name" value="NAD(P)-binding Rossmann-fold domains"/>
    <property type="match status" value="1"/>
</dbReference>
<dbReference type="RefSeq" id="WP_129517489.1">
    <property type="nucleotide sequence ID" value="NZ_QWEX01000003.1"/>
</dbReference>
<proteinExistence type="inferred from homology"/>
<evidence type="ECO:0000256" key="1">
    <source>
        <dbReference type="ARBA" id="ARBA00006484"/>
    </source>
</evidence>
<dbReference type="Pfam" id="PF13561">
    <property type="entry name" value="adh_short_C2"/>
    <property type="match status" value="1"/>
</dbReference>
<evidence type="ECO:0000256" key="2">
    <source>
        <dbReference type="ARBA" id="ARBA00023002"/>
    </source>
</evidence>
<name>A0A4Q2A8E4_9BURK</name>
<comment type="similarity">
    <text evidence="1">Belongs to the short-chain dehydrogenases/reductases (SDR) family.</text>
</comment>
<keyword evidence="2" id="KW-0560">Oxidoreductase</keyword>
<dbReference type="InterPro" id="IPR002347">
    <property type="entry name" value="SDR_fam"/>
</dbReference>
<dbReference type="PRINTS" id="PR00081">
    <property type="entry name" value="GDHRDH"/>
</dbReference>
<dbReference type="AlphaFoldDB" id="A0A4Q2A8E4"/>
<reference evidence="3 4" key="1">
    <citation type="submission" date="2018-08" db="EMBL/GenBank/DDBJ databases">
        <title>Mountain-cultivated ginseng endophyte, Burkholderia stabilis and its activity against ginseng root rot disease.</title>
        <authorList>
            <person name="Tapan Kumar M."/>
            <person name="Bae H."/>
            <person name="Shanmugam G."/>
            <person name="Jeon J."/>
        </authorList>
    </citation>
    <scope>NUCLEOTIDE SEQUENCE [LARGE SCALE GENOMIC DNA]</scope>
    <source>
        <strain evidence="3 4">EB159</strain>
    </source>
</reference>
<dbReference type="PANTHER" id="PTHR43477">
    <property type="entry name" value="DIHYDROANTICAPSIN 7-DEHYDROGENASE"/>
    <property type="match status" value="1"/>
</dbReference>
<dbReference type="InterPro" id="IPR036291">
    <property type="entry name" value="NAD(P)-bd_dom_sf"/>
</dbReference>
<dbReference type="PANTHER" id="PTHR43477:SF1">
    <property type="entry name" value="DIHYDROANTICAPSIN 7-DEHYDROGENASE"/>
    <property type="match status" value="1"/>
</dbReference>
<accession>A0A4Q2A8E4</accession>
<organism evidence="3 4">
    <name type="scientific">Burkholderia stabilis</name>
    <dbReference type="NCBI Taxonomy" id="95485"/>
    <lineage>
        <taxon>Bacteria</taxon>
        <taxon>Pseudomonadati</taxon>
        <taxon>Pseudomonadota</taxon>
        <taxon>Betaproteobacteria</taxon>
        <taxon>Burkholderiales</taxon>
        <taxon>Burkholderiaceae</taxon>
        <taxon>Burkholderia</taxon>
        <taxon>Burkholderia cepacia complex</taxon>
    </lineage>
</organism>
<dbReference type="EMBL" id="QWEX01000003">
    <property type="protein sequence ID" value="RXV65041.1"/>
    <property type="molecule type" value="Genomic_DNA"/>
</dbReference>
<sequence length="239" mass="24971">MNSDTGKVVVLGGSSGIGLATVRRLAGAGYEVIATGRDADKLKTVAASIKGSVRVEAFDGAQRDQLERFFTSIGTIDHLVIALSGGEGAGAFKDLDLASLRRGFDAKFWPHVQAAQTVLPTLRKGGSITFVTAISARIANPGTSGLAAINAAIEAMVPVLARELAPARVNAVSPGVVETAWWNAMPDEARRAFFEQHASELPVGRVGQPDDVAQAIAYLIENGYTTGSIMECDGGLHLL</sequence>
<dbReference type="GO" id="GO:0016491">
    <property type="term" value="F:oxidoreductase activity"/>
    <property type="evidence" value="ECO:0007669"/>
    <property type="project" value="UniProtKB-KW"/>
</dbReference>
<dbReference type="OrthoDB" id="9806974at2"/>
<protein>
    <submittedName>
        <fullName evidence="3">SDR family oxidoreductase</fullName>
    </submittedName>
</protein>
<gene>
    <name evidence="3" type="ORF">D1006_33260</name>
</gene>
<dbReference type="InterPro" id="IPR051122">
    <property type="entry name" value="SDR_DHRS6-like"/>
</dbReference>
<comment type="caution">
    <text evidence="3">The sequence shown here is derived from an EMBL/GenBank/DDBJ whole genome shotgun (WGS) entry which is preliminary data.</text>
</comment>
<dbReference type="Proteomes" id="UP000289650">
    <property type="component" value="Unassembled WGS sequence"/>
</dbReference>